<keyword evidence="7" id="KW-1185">Reference proteome</keyword>
<dbReference type="Proteomes" id="UP001408789">
    <property type="component" value="Unassembled WGS sequence"/>
</dbReference>
<protein>
    <recommendedName>
        <fullName evidence="1">Protein RIK</fullName>
    </recommendedName>
    <alternativeName>
        <fullName evidence="2">Rough sheath 2-interacting KH domain protein</fullName>
    </alternativeName>
</protein>
<accession>A0AAP0CFR7</accession>
<dbReference type="PANTHER" id="PTHR15744:SF0">
    <property type="entry name" value="KH HOMOLOGY DOMAIN-CONTAINING PROTEIN 4"/>
    <property type="match status" value="1"/>
</dbReference>
<dbReference type="Pfam" id="PF22675">
    <property type="entry name" value="KH-I_KHDC4-BBP"/>
    <property type="match status" value="1"/>
</dbReference>
<dbReference type="SUPFAM" id="SSF54791">
    <property type="entry name" value="Eukaryotic type KH-domain (KH-domain type I)"/>
    <property type="match status" value="1"/>
</dbReference>
<comment type="caution">
    <text evidence="6">The sequence shown here is derived from an EMBL/GenBank/DDBJ whole genome shotgun (WGS) entry which is preliminary data.</text>
</comment>
<feature type="compositionally biased region" description="Pro residues" evidence="3">
    <location>
        <begin position="467"/>
        <end position="485"/>
    </location>
</feature>
<proteinExistence type="predicted"/>
<feature type="region of interest" description="Disordered" evidence="3">
    <location>
        <begin position="396"/>
        <end position="555"/>
    </location>
</feature>
<reference evidence="6 7" key="1">
    <citation type="submission" date="2024-04" db="EMBL/GenBank/DDBJ databases">
        <title>The reference genome of an endangered Asteraceae, Deinandra increscens subsp. villosa, native to the Central Coast of California.</title>
        <authorList>
            <person name="Guilliams M."/>
            <person name="Hasenstab-Lehman K."/>
            <person name="Meyer R."/>
            <person name="Mcevoy S."/>
        </authorList>
    </citation>
    <scope>NUCLEOTIDE SEQUENCE [LARGE SCALE GENOMIC DNA]</scope>
    <source>
        <tissue evidence="6">Leaf</tissue>
    </source>
</reference>
<dbReference type="FunFam" id="3.30.1370.10:FF:000037">
    <property type="entry name" value="KH domain protein"/>
    <property type="match status" value="1"/>
</dbReference>
<dbReference type="GO" id="GO:0005634">
    <property type="term" value="C:nucleus"/>
    <property type="evidence" value="ECO:0007669"/>
    <property type="project" value="InterPro"/>
</dbReference>
<dbReference type="Gene3D" id="3.30.1370.10">
    <property type="entry name" value="K Homology domain, type 1"/>
    <property type="match status" value="2"/>
</dbReference>
<evidence type="ECO:0000259" key="5">
    <source>
        <dbReference type="Pfam" id="PF23469"/>
    </source>
</evidence>
<gene>
    <name evidence="6" type="ORF">SSX86_029108</name>
</gene>
<dbReference type="InterPro" id="IPR056149">
    <property type="entry name" value="PRP5/DDX46/KHDC4_KH"/>
</dbReference>
<name>A0AAP0CFR7_9ASTR</name>
<evidence type="ECO:0000259" key="4">
    <source>
        <dbReference type="Pfam" id="PF22675"/>
    </source>
</evidence>
<evidence type="ECO:0000256" key="2">
    <source>
        <dbReference type="ARBA" id="ARBA00081001"/>
    </source>
</evidence>
<dbReference type="InterPro" id="IPR055256">
    <property type="entry name" value="KH_1_KHDC4/BBP-like"/>
</dbReference>
<feature type="domain" description="ATP-dependent RNA helicase PRP5/DDX46/KHDC4 KH" evidence="5">
    <location>
        <begin position="110"/>
        <end position="198"/>
    </location>
</feature>
<evidence type="ECO:0000256" key="1">
    <source>
        <dbReference type="ARBA" id="ARBA00070402"/>
    </source>
</evidence>
<feature type="domain" description="KHDC4/BBP-like KH-domain type I" evidence="4">
    <location>
        <begin position="215"/>
        <end position="290"/>
    </location>
</feature>
<evidence type="ECO:0000313" key="6">
    <source>
        <dbReference type="EMBL" id="KAK9052479.1"/>
    </source>
</evidence>
<feature type="compositionally biased region" description="Polar residues" evidence="3">
    <location>
        <begin position="396"/>
        <end position="413"/>
    </location>
</feature>
<dbReference type="PANTHER" id="PTHR15744">
    <property type="entry name" value="BLOM7"/>
    <property type="match status" value="1"/>
</dbReference>
<dbReference type="EMBL" id="JBCNJP010000027">
    <property type="protein sequence ID" value="KAK9052479.1"/>
    <property type="molecule type" value="Genomic_DNA"/>
</dbReference>
<sequence>MTEDDQSRVSMPESIPATDSSNTKQRKKRKWDQPAESLVSAGIAVSGIVPLGNMGAFIGAAHPGAAPVSAASLINPVAASYGTFTAACFLAGPKDSSKIPWGPKIQEELIAREIVINDAESSVRYRLTKRQTQEEIQICTGAIVITRGKYRPPNAPSDGEKPLYLHISAGTHLETTADRIKAVDQAAAMVEDILKQRPLTNGLMVKYQINDFLKDPSLNITARIRGPNDQYVNHIMNETGSKVLLRGRGSGNVTTNAEGNIQQQPLHLFLSSSNPKSLEHAKLLAENLLDTICAECGASRVSSVKVYGAVPPPQKLVVGVQNPAVELESTAKITASSASTTAGFIQSPATSLMTYPGTTTVISHGTSYIGYGGIYPQVTPLQQVALALKQSASPITSTVSVSQKNGQTAASTISEKEKQLPHKRKFQEGPVKTHQVSESGILNPSEVKSPIPAPKKLVQPASSGMMPPSPRTMPPPPSRTPAPRPPRLESSIAVTKAVEVNHASKPETKSVPETLISLMAYGDEDDDDDDNDETPVDSITKGSKSLPASKPFWAL</sequence>
<feature type="compositionally biased region" description="Acidic residues" evidence="3">
    <location>
        <begin position="522"/>
        <end position="535"/>
    </location>
</feature>
<dbReference type="Pfam" id="PF23469">
    <property type="entry name" value="KH_12"/>
    <property type="match status" value="1"/>
</dbReference>
<dbReference type="InterPro" id="IPR036612">
    <property type="entry name" value="KH_dom_type_1_sf"/>
</dbReference>
<dbReference type="GO" id="GO:0003723">
    <property type="term" value="F:RNA binding"/>
    <property type="evidence" value="ECO:0007669"/>
    <property type="project" value="InterPro"/>
</dbReference>
<dbReference type="InterPro" id="IPR031121">
    <property type="entry name" value="RIK/BLOM7"/>
</dbReference>
<dbReference type="AlphaFoldDB" id="A0AAP0CFR7"/>
<evidence type="ECO:0000313" key="7">
    <source>
        <dbReference type="Proteomes" id="UP001408789"/>
    </source>
</evidence>
<organism evidence="6 7">
    <name type="scientific">Deinandra increscens subsp. villosa</name>
    <dbReference type="NCBI Taxonomy" id="3103831"/>
    <lineage>
        <taxon>Eukaryota</taxon>
        <taxon>Viridiplantae</taxon>
        <taxon>Streptophyta</taxon>
        <taxon>Embryophyta</taxon>
        <taxon>Tracheophyta</taxon>
        <taxon>Spermatophyta</taxon>
        <taxon>Magnoliopsida</taxon>
        <taxon>eudicotyledons</taxon>
        <taxon>Gunneridae</taxon>
        <taxon>Pentapetalae</taxon>
        <taxon>asterids</taxon>
        <taxon>campanulids</taxon>
        <taxon>Asterales</taxon>
        <taxon>Asteraceae</taxon>
        <taxon>Asteroideae</taxon>
        <taxon>Heliantheae alliance</taxon>
        <taxon>Madieae</taxon>
        <taxon>Madiinae</taxon>
        <taxon>Deinandra</taxon>
    </lineage>
</organism>
<evidence type="ECO:0000256" key="3">
    <source>
        <dbReference type="SAM" id="MobiDB-lite"/>
    </source>
</evidence>
<feature type="region of interest" description="Disordered" evidence="3">
    <location>
        <begin position="1"/>
        <end position="33"/>
    </location>
</feature>